<gene>
    <name evidence="2" type="ORF">UFOVP242_164</name>
</gene>
<keyword evidence="2" id="KW-0808">Transferase</keyword>
<feature type="domain" description="Formyl transferase N-terminal" evidence="1">
    <location>
        <begin position="74"/>
        <end position="164"/>
    </location>
</feature>
<sequence length="180" mass="20747">MKWVAFFSQTGSEIVELSKKLGCKPALIVTNNFEEKIKFHPGIRELDTTILSAKHDAIMNYFRNQRIFDVSETFISLHGYLRILPADICEKYEIYNGHPGAIDLYPELKGKDPQEKVWQENDKYTIIGSVVHKCTAELDAGDILKAVHLRNRNYSREELYASLKMTSLSAWSFFLREKGL</sequence>
<dbReference type="GO" id="GO:0016740">
    <property type="term" value="F:transferase activity"/>
    <property type="evidence" value="ECO:0007669"/>
    <property type="project" value="UniProtKB-KW"/>
</dbReference>
<dbReference type="Pfam" id="PF00551">
    <property type="entry name" value="Formyl_trans_N"/>
    <property type="match status" value="1"/>
</dbReference>
<name>A0A6J7WW34_9CAUD</name>
<dbReference type="InterPro" id="IPR002376">
    <property type="entry name" value="Formyl_transf_N"/>
</dbReference>
<accession>A0A6J7WW34</accession>
<organism evidence="2">
    <name type="scientific">uncultured Caudovirales phage</name>
    <dbReference type="NCBI Taxonomy" id="2100421"/>
    <lineage>
        <taxon>Viruses</taxon>
        <taxon>Duplodnaviria</taxon>
        <taxon>Heunggongvirae</taxon>
        <taxon>Uroviricota</taxon>
        <taxon>Caudoviricetes</taxon>
        <taxon>Peduoviridae</taxon>
        <taxon>Maltschvirus</taxon>
        <taxon>Maltschvirus maltsch</taxon>
    </lineage>
</organism>
<dbReference type="SUPFAM" id="SSF53328">
    <property type="entry name" value="Formyltransferase"/>
    <property type="match status" value="1"/>
</dbReference>
<dbReference type="InterPro" id="IPR036477">
    <property type="entry name" value="Formyl_transf_N_sf"/>
</dbReference>
<evidence type="ECO:0000313" key="2">
    <source>
        <dbReference type="EMBL" id="CAB5221950.1"/>
    </source>
</evidence>
<proteinExistence type="predicted"/>
<dbReference type="Gene3D" id="3.40.50.170">
    <property type="entry name" value="Formyl transferase, N-terminal domain"/>
    <property type="match status" value="1"/>
</dbReference>
<reference evidence="2" key="1">
    <citation type="submission" date="2020-05" db="EMBL/GenBank/DDBJ databases">
        <authorList>
            <person name="Chiriac C."/>
            <person name="Salcher M."/>
            <person name="Ghai R."/>
            <person name="Kavagutti S V."/>
        </authorList>
    </citation>
    <scope>NUCLEOTIDE SEQUENCE</scope>
</reference>
<protein>
    <submittedName>
        <fullName evidence="2">Formyl transferase, N-terminal</fullName>
    </submittedName>
</protein>
<evidence type="ECO:0000259" key="1">
    <source>
        <dbReference type="Pfam" id="PF00551"/>
    </source>
</evidence>
<dbReference type="EMBL" id="LR798294">
    <property type="protein sequence ID" value="CAB5221950.1"/>
    <property type="molecule type" value="Genomic_DNA"/>
</dbReference>